<evidence type="ECO:0000313" key="4">
    <source>
        <dbReference type="EMBL" id="CAF3833783.1"/>
    </source>
</evidence>
<keyword evidence="5" id="KW-1185">Reference proteome</keyword>
<dbReference type="Proteomes" id="UP000681722">
    <property type="component" value="Unassembled WGS sequence"/>
</dbReference>
<sequence length="162" mass="20576">MLRRTRSLSRHRDYTPDHELTPSVYERSYSVERRSDDYPSGARFNKPTNNAYDRWRRSQSVGRFDHLIAGRRRPQHSTYSTHDPDYYVGNRYITPFYSDYYPSYYYYPYDRYWYRPFYYYYYYDYDYPYSSYWRYNTSRLYPRYYYGRMLNRYTDLDRLLGL</sequence>
<dbReference type="Proteomes" id="UP000682733">
    <property type="component" value="Unassembled WGS sequence"/>
</dbReference>
<dbReference type="EMBL" id="CAJNOQ010003630">
    <property type="protein sequence ID" value="CAF1021892.1"/>
    <property type="molecule type" value="Genomic_DNA"/>
</dbReference>
<dbReference type="EMBL" id="CAJOBC010003630">
    <property type="protein sequence ID" value="CAF3793300.1"/>
    <property type="molecule type" value="Genomic_DNA"/>
</dbReference>
<dbReference type="EMBL" id="CAJOBA010008665">
    <property type="protein sequence ID" value="CAF3833783.1"/>
    <property type="molecule type" value="Genomic_DNA"/>
</dbReference>
<accession>A0A814I844</accession>
<reference evidence="1" key="1">
    <citation type="submission" date="2021-02" db="EMBL/GenBank/DDBJ databases">
        <authorList>
            <person name="Nowell W R."/>
        </authorList>
    </citation>
    <scope>NUCLEOTIDE SEQUENCE</scope>
</reference>
<proteinExistence type="predicted"/>
<evidence type="ECO:0000313" key="1">
    <source>
        <dbReference type="EMBL" id="CAF1021892.1"/>
    </source>
</evidence>
<name>A0A814I844_9BILA</name>
<dbReference type="AlphaFoldDB" id="A0A814I844"/>
<protein>
    <submittedName>
        <fullName evidence="1">Uncharacterized protein</fullName>
    </submittedName>
</protein>
<dbReference type="Proteomes" id="UP000663829">
    <property type="component" value="Unassembled WGS sequence"/>
</dbReference>
<dbReference type="Proteomes" id="UP000677228">
    <property type="component" value="Unassembled WGS sequence"/>
</dbReference>
<comment type="caution">
    <text evidence="1">The sequence shown here is derived from an EMBL/GenBank/DDBJ whole genome shotgun (WGS) entry which is preliminary data.</text>
</comment>
<evidence type="ECO:0000313" key="5">
    <source>
        <dbReference type="Proteomes" id="UP000663829"/>
    </source>
</evidence>
<dbReference type="EMBL" id="CAJNOK010008651">
    <property type="protein sequence ID" value="CAF1069254.1"/>
    <property type="molecule type" value="Genomic_DNA"/>
</dbReference>
<organism evidence="1 5">
    <name type="scientific">Didymodactylos carnosus</name>
    <dbReference type="NCBI Taxonomy" id="1234261"/>
    <lineage>
        <taxon>Eukaryota</taxon>
        <taxon>Metazoa</taxon>
        <taxon>Spiralia</taxon>
        <taxon>Gnathifera</taxon>
        <taxon>Rotifera</taxon>
        <taxon>Eurotatoria</taxon>
        <taxon>Bdelloidea</taxon>
        <taxon>Philodinida</taxon>
        <taxon>Philodinidae</taxon>
        <taxon>Didymodactylos</taxon>
    </lineage>
</organism>
<evidence type="ECO:0000313" key="2">
    <source>
        <dbReference type="EMBL" id="CAF1069254.1"/>
    </source>
</evidence>
<evidence type="ECO:0000313" key="3">
    <source>
        <dbReference type="EMBL" id="CAF3793300.1"/>
    </source>
</evidence>
<gene>
    <name evidence="1" type="ORF">GPM918_LOCUS14827</name>
    <name evidence="2" type="ORF">OVA965_LOCUS17811</name>
    <name evidence="3" type="ORF">SRO942_LOCUS14827</name>
    <name evidence="4" type="ORF">TMI583_LOCUS17820</name>
</gene>